<dbReference type="OrthoDB" id="9949914at2"/>
<dbReference type="EMBL" id="PDUD01000027">
    <property type="protein sequence ID" value="PHN04144.1"/>
    <property type="molecule type" value="Genomic_DNA"/>
</dbReference>
<evidence type="ECO:0000313" key="1">
    <source>
        <dbReference type="EMBL" id="PHN04144.1"/>
    </source>
</evidence>
<dbReference type="Proteomes" id="UP000223913">
    <property type="component" value="Unassembled WGS sequence"/>
</dbReference>
<keyword evidence="2" id="KW-1185">Reference proteome</keyword>
<dbReference type="AlphaFoldDB" id="A0A2D0N6M1"/>
<accession>A0A2D0N6M1</accession>
<evidence type="ECO:0000313" key="2">
    <source>
        <dbReference type="Proteomes" id="UP000223913"/>
    </source>
</evidence>
<protein>
    <submittedName>
        <fullName evidence="1">Uncharacterized protein</fullName>
    </submittedName>
</protein>
<gene>
    <name evidence="1" type="ORF">CRP01_23395</name>
</gene>
<organism evidence="1 2">
    <name type="scientific">Flavilitoribacter nigricans (strain ATCC 23147 / DSM 23189 / NBRC 102662 / NCIMB 1420 / SS-2)</name>
    <name type="common">Lewinella nigricans</name>
    <dbReference type="NCBI Taxonomy" id="1122177"/>
    <lineage>
        <taxon>Bacteria</taxon>
        <taxon>Pseudomonadati</taxon>
        <taxon>Bacteroidota</taxon>
        <taxon>Saprospiria</taxon>
        <taxon>Saprospirales</taxon>
        <taxon>Lewinellaceae</taxon>
        <taxon>Flavilitoribacter</taxon>
    </lineage>
</organism>
<name>A0A2D0N6M1_FLAN2</name>
<sequence length="196" mass="21266">MAEIKIETGHDELEQLPTGAPGVFTPAQMNQEIINYWQSINNERIFLIQYWRANLLLAQSPSKQIALRVTNIEDPDLVDATWISYDPDNPGKDASQNTGGIIGYFQNLIATLKRQLGDDPPVSLFVFGEEIFPLEGNEGLKQFVPHRLMTLVGRIGRKANGNPTAFILAGQVDIKLGPGAGGGGATSGARIPPGED</sequence>
<reference evidence="1 2" key="1">
    <citation type="submission" date="2017-10" db="EMBL/GenBank/DDBJ databases">
        <title>The draft genome sequence of Lewinella nigricans NBRC 102662.</title>
        <authorList>
            <person name="Wang K."/>
        </authorList>
    </citation>
    <scope>NUCLEOTIDE SEQUENCE [LARGE SCALE GENOMIC DNA]</scope>
    <source>
        <strain evidence="1 2">NBRC 102662</strain>
    </source>
</reference>
<dbReference type="RefSeq" id="WP_099152530.1">
    <property type="nucleotide sequence ID" value="NZ_PDUD01000027.1"/>
</dbReference>
<proteinExistence type="predicted"/>
<comment type="caution">
    <text evidence="1">The sequence shown here is derived from an EMBL/GenBank/DDBJ whole genome shotgun (WGS) entry which is preliminary data.</text>
</comment>